<reference evidence="1 2" key="1">
    <citation type="journal article" date="2023" name="Hortic Res">
        <title>The complete reference genome for grapevine (Vitis vinifera L.) genetics and breeding.</title>
        <authorList>
            <person name="Shi X."/>
            <person name="Cao S."/>
            <person name="Wang X."/>
            <person name="Huang S."/>
            <person name="Wang Y."/>
            <person name="Liu Z."/>
            <person name="Liu W."/>
            <person name="Leng X."/>
            <person name="Peng Y."/>
            <person name="Wang N."/>
            <person name="Wang Y."/>
            <person name="Ma Z."/>
            <person name="Xu X."/>
            <person name="Zhang F."/>
            <person name="Xue H."/>
            <person name="Zhong H."/>
            <person name="Wang Y."/>
            <person name="Zhang K."/>
            <person name="Velt A."/>
            <person name="Avia K."/>
            <person name="Holtgrawe D."/>
            <person name="Grimplet J."/>
            <person name="Matus J.T."/>
            <person name="Ware D."/>
            <person name="Wu X."/>
            <person name="Wang H."/>
            <person name="Liu C."/>
            <person name="Fang Y."/>
            <person name="Rustenholz C."/>
            <person name="Cheng Z."/>
            <person name="Xiao H."/>
            <person name="Zhou Y."/>
        </authorList>
    </citation>
    <scope>NUCLEOTIDE SEQUENCE [LARGE SCALE GENOMIC DNA]</scope>
    <source>
        <strain evidence="2">cv. Pinot noir / PN40024</strain>
        <tissue evidence="1">Leaf</tissue>
    </source>
</reference>
<evidence type="ECO:0000313" key="2">
    <source>
        <dbReference type="Proteomes" id="UP001227230"/>
    </source>
</evidence>
<gene>
    <name evidence="1" type="ORF">VitviT2T_029477</name>
</gene>
<sequence>MQYIVAFLREKEELPESIARHGTRIVFFVHGDVSRISLLQMSASKCLCSNIKSWKCCFWHGVPHRLPVKLLM</sequence>
<protein>
    <submittedName>
        <fullName evidence="1">Uncharacterized protein</fullName>
    </submittedName>
</protein>
<proteinExistence type="predicted"/>
<dbReference type="EMBL" id="CP126666">
    <property type="protein sequence ID" value="WKA12047.1"/>
    <property type="molecule type" value="Genomic_DNA"/>
</dbReference>
<organism evidence="1 2">
    <name type="scientific">Vitis vinifera</name>
    <name type="common">Grape</name>
    <dbReference type="NCBI Taxonomy" id="29760"/>
    <lineage>
        <taxon>Eukaryota</taxon>
        <taxon>Viridiplantae</taxon>
        <taxon>Streptophyta</taxon>
        <taxon>Embryophyta</taxon>
        <taxon>Tracheophyta</taxon>
        <taxon>Spermatophyta</taxon>
        <taxon>Magnoliopsida</taxon>
        <taxon>eudicotyledons</taxon>
        <taxon>Gunneridae</taxon>
        <taxon>Pentapetalae</taxon>
        <taxon>rosids</taxon>
        <taxon>Vitales</taxon>
        <taxon>Vitaceae</taxon>
        <taxon>Viteae</taxon>
        <taxon>Vitis</taxon>
    </lineage>
</organism>
<dbReference type="Proteomes" id="UP001227230">
    <property type="component" value="Chromosome 19"/>
</dbReference>
<name>A0ABY9DY55_VITVI</name>
<evidence type="ECO:0000313" key="1">
    <source>
        <dbReference type="EMBL" id="WKA12047.1"/>
    </source>
</evidence>
<keyword evidence="2" id="KW-1185">Reference proteome</keyword>
<accession>A0ABY9DY55</accession>